<evidence type="ECO:0000313" key="3">
    <source>
        <dbReference type="Proteomes" id="UP000006892"/>
    </source>
</evidence>
<dbReference type="RefSeq" id="WP_013415507.1">
    <property type="nucleotide sequence ID" value="NC_014659.1"/>
</dbReference>
<evidence type="ECO:0000313" key="2">
    <source>
        <dbReference type="EMBL" id="CBH47667.1"/>
    </source>
</evidence>
<dbReference type="Gene3D" id="3.20.180.10">
    <property type="entry name" value="PNP-oxidase-like"/>
    <property type="match status" value="1"/>
</dbReference>
<dbReference type="InterPro" id="IPR037119">
    <property type="entry name" value="Haem_oxidase_HugZ-like_sf"/>
</dbReference>
<dbReference type="Proteomes" id="UP001154400">
    <property type="component" value="Chromosome"/>
</dbReference>
<sequence>MTTIDAAVVTAVTGHMNGDHTEDNLLIVRAFAEPDATAARMTGLDGRSGEWVAEVDGVDRTVRVPWLGPVTDRASIRTEVVALYRAACEKLGVAPDEH</sequence>
<dbReference type="EMBL" id="FN563149">
    <property type="protein sequence ID" value="CBH47667.1"/>
    <property type="molecule type" value="Genomic_DNA"/>
</dbReference>
<evidence type="ECO:0000259" key="1">
    <source>
        <dbReference type="Pfam" id="PF10615"/>
    </source>
</evidence>
<protein>
    <recommendedName>
        <fullName evidence="1">DUF2470 domain-containing protein</fullName>
    </recommendedName>
</protein>
<reference evidence="2" key="1">
    <citation type="journal article" date="2010" name="PLoS Genet.">
        <title>The genome of a pathogenic rhodococcus: cooptive virulence underpinned by key gene acquisitions.</title>
        <authorList>
            <person name="Letek M."/>
            <person name="Gonzalez P."/>
            <person name="Macarthur I."/>
            <person name="Rodriguez H."/>
            <person name="Freeman T.C."/>
            <person name="Valero-Rello A."/>
            <person name="Blanco M."/>
            <person name="Buckley T."/>
            <person name="Cherevach I."/>
            <person name="Fahey R."/>
            <person name="Hapeshi A."/>
            <person name="Holdstock J."/>
            <person name="Leadon D."/>
            <person name="Navas J."/>
            <person name="Ocampo A."/>
            <person name="Quail M.A."/>
            <person name="Sanders M."/>
            <person name="Scortti M.M."/>
            <person name="Prescott J.F."/>
            <person name="Fogarty U."/>
            <person name="Meijer W.G."/>
            <person name="Parkhill J."/>
            <person name="Bentley S.D."/>
            <person name="Vazquez-Boland J.A."/>
        </authorList>
    </citation>
    <scope>NUCLEOTIDE SEQUENCE [LARGE SCALE GENOMIC DNA]</scope>
    <source>
        <strain evidence="2 3">103S</strain>
    </source>
</reference>
<dbReference type="InterPro" id="IPR019595">
    <property type="entry name" value="DUF2470"/>
</dbReference>
<dbReference type="Pfam" id="PF10615">
    <property type="entry name" value="DUF2470"/>
    <property type="match status" value="1"/>
</dbReference>
<proteinExistence type="predicted"/>
<name>A0A3S5Y574_RHOH1</name>
<gene>
    <name evidence="2" type="ordered locus">REQ_15900</name>
</gene>
<accession>A0A3S5Y574</accession>
<dbReference type="AlphaFoldDB" id="A0A3S5Y574"/>
<organism evidence="2">
    <name type="scientific">Rhodococcus hoagii (strain 103S)</name>
    <name type="common">Rhodococcus equi</name>
    <dbReference type="NCBI Taxonomy" id="685727"/>
    <lineage>
        <taxon>Bacteria</taxon>
        <taxon>Bacillati</taxon>
        <taxon>Actinomycetota</taxon>
        <taxon>Actinomycetes</taxon>
        <taxon>Mycobacteriales</taxon>
        <taxon>Nocardiaceae</taxon>
        <taxon>Prescottella</taxon>
    </lineage>
</organism>
<dbReference type="KEGG" id="req:REQ_15900"/>
<feature type="domain" description="DUF2470" evidence="1">
    <location>
        <begin position="12"/>
        <end position="83"/>
    </location>
</feature>